<dbReference type="AlphaFoldDB" id="A0ABD1EGR8"/>
<keyword evidence="2" id="KW-1185">Reference proteome</keyword>
<evidence type="ECO:0000313" key="1">
    <source>
        <dbReference type="EMBL" id="KAL1493774.1"/>
    </source>
</evidence>
<organism evidence="1 2">
    <name type="scientific">Hypothenemus hampei</name>
    <name type="common">Coffee berry borer</name>
    <dbReference type="NCBI Taxonomy" id="57062"/>
    <lineage>
        <taxon>Eukaryota</taxon>
        <taxon>Metazoa</taxon>
        <taxon>Ecdysozoa</taxon>
        <taxon>Arthropoda</taxon>
        <taxon>Hexapoda</taxon>
        <taxon>Insecta</taxon>
        <taxon>Pterygota</taxon>
        <taxon>Neoptera</taxon>
        <taxon>Endopterygota</taxon>
        <taxon>Coleoptera</taxon>
        <taxon>Polyphaga</taxon>
        <taxon>Cucujiformia</taxon>
        <taxon>Curculionidae</taxon>
        <taxon>Scolytinae</taxon>
        <taxon>Hypothenemus</taxon>
    </lineage>
</organism>
<reference evidence="1 2" key="1">
    <citation type="submission" date="2024-05" db="EMBL/GenBank/DDBJ databases">
        <title>Genetic variation in Jamaican populations of the coffee berry borer (Hypothenemus hampei).</title>
        <authorList>
            <person name="Errbii M."/>
            <person name="Myrie A."/>
        </authorList>
    </citation>
    <scope>NUCLEOTIDE SEQUENCE [LARGE SCALE GENOMIC DNA]</scope>
    <source>
        <strain evidence="1">JA-Hopewell-2020-01-JO</strain>
        <tissue evidence="1">Whole body</tissue>
    </source>
</reference>
<proteinExistence type="predicted"/>
<gene>
    <name evidence="1" type="ORF">ABEB36_009464</name>
</gene>
<accession>A0ABD1EGR8</accession>
<evidence type="ECO:0000313" key="2">
    <source>
        <dbReference type="Proteomes" id="UP001566132"/>
    </source>
</evidence>
<name>A0ABD1EGR8_HYPHA</name>
<sequence>MRNTGRGAPQYETFNENEEKLLKIISLNVFGLPKEFGSDAVLPKTTSTGELFIEGVGKGREI</sequence>
<dbReference type="Proteomes" id="UP001566132">
    <property type="component" value="Unassembled WGS sequence"/>
</dbReference>
<protein>
    <submittedName>
        <fullName evidence="1">Uncharacterized protein</fullName>
    </submittedName>
</protein>
<dbReference type="EMBL" id="JBDJPC010000007">
    <property type="protein sequence ID" value="KAL1493774.1"/>
    <property type="molecule type" value="Genomic_DNA"/>
</dbReference>
<comment type="caution">
    <text evidence="1">The sequence shown here is derived from an EMBL/GenBank/DDBJ whole genome shotgun (WGS) entry which is preliminary data.</text>
</comment>